<dbReference type="NCBIfam" id="TIGR03071">
    <property type="entry name" value="couple_hipA"/>
    <property type="match status" value="1"/>
</dbReference>
<evidence type="ECO:0000313" key="6">
    <source>
        <dbReference type="EMBL" id="MFC4033511.1"/>
    </source>
</evidence>
<gene>
    <name evidence="6" type="ORF">ACFO3J_18780</name>
</gene>
<comment type="similarity">
    <text evidence="1">Belongs to the HipA Ser/Thr kinase family.</text>
</comment>
<comment type="caution">
    <text evidence="6">The sequence shown here is derived from an EMBL/GenBank/DDBJ whole genome shotgun (WGS) entry which is preliminary data.</text>
</comment>
<dbReference type="Pfam" id="PF07804">
    <property type="entry name" value="HipA_C"/>
    <property type="match status" value="1"/>
</dbReference>
<dbReference type="RefSeq" id="WP_386430602.1">
    <property type="nucleotide sequence ID" value="NZ_JBHSBB010000013.1"/>
</dbReference>
<organism evidence="6 7">
    <name type="scientific">Streptomyces polygonati</name>
    <dbReference type="NCBI Taxonomy" id="1617087"/>
    <lineage>
        <taxon>Bacteria</taxon>
        <taxon>Bacillati</taxon>
        <taxon>Actinomycetota</taxon>
        <taxon>Actinomycetes</taxon>
        <taxon>Kitasatosporales</taxon>
        <taxon>Streptomycetaceae</taxon>
        <taxon>Streptomyces</taxon>
    </lineage>
</organism>
<accession>A0ABV8HUG2</accession>
<proteinExistence type="inferred from homology"/>
<keyword evidence="3" id="KW-0418">Kinase</keyword>
<dbReference type="EMBL" id="JBHSBB010000013">
    <property type="protein sequence ID" value="MFC4033511.1"/>
    <property type="molecule type" value="Genomic_DNA"/>
</dbReference>
<evidence type="ECO:0000313" key="7">
    <source>
        <dbReference type="Proteomes" id="UP001595765"/>
    </source>
</evidence>
<evidence type="ECO:0000256" key="1">
    <source>
        <dbReference type="ARBA" id="ARBA00010164"/>
    </source>
</evidence>
<keyword evidence="7" id="KW-1185">Reference proteome</keyword>
<name>A0ABV8HUG2_9ACTN</name>
<feature type="domain" description="HipA-like C-terminal" evidence="4">
    <location>
        <begin position="152"/>
        <end position="398"/>
    </location>
</feature>
<keyword evidence="2" id="KW-0808">Transferase</keyword>
<reference evidence="7" key="1">
    <citation type="journal article" date="2019" name="Int. J. Syst. Evol. Microbiol.">
        <title>The Global Catalogue of Microorganisms (GCM) 10K type strain sequencing project: providing services to taxonomists for standard genome sequencing and annotation.</title>
        <authorList>
            <consortium name="The Broad Institute Genomics Platform"/>
            <consortium name="The Broad Institute Genome Sequencing Center for Infectious Disease"/>
            <person name="Wu L."/>
            <person name="Ma J."/>
        </authorList>
    </citation>
    <scope>NUCLEOTIDE SEQUENCE [LARGE SCALE GENOMIC DNA]</scope>
    <source>
        <strain evidence="7">CGMCC 4.7237</strain>
    </source>
</reference>
<evidence type="ECO:0000256" key="3">
    <source>
        <dbReference type="ARBA" id="ARBA00022777"/>
    </source>
</evidence>
<sequence>MNERTTHTMGALPETYYAVLLHGRRIGTLCQKGDYTRFVMNDHYVEDPSRSVLGLRFEENLRAPYASALRLPKWFSNLLPEGPLREWIADDRGVSLDREMELLAQVGHDLPGAAQVVPAEGPDDNWEWQESEATRSGSAQMSGRGAVSPWRFSLAGVALKFSMLAHGDRLTVPAAGELGDWLVKFPDYRHADVPRNEFAIMSLAKSVGLDVPDIRLLHREELGGLPDRMWPNSEKWAYAVRRFDRAPDGVKSRVHIEDFAQVRDKYPRDKYQSTFETVAAVAYRGRDLDSLREAVRRIAFSVAVGNGDAHLKNWSLIYRDRRTPTLSPAYDLVSTIPYAPGDEPEDLGLKFGGSKRFENVRLTGFDRLEHMLDHRFGTSGAHLAAVAEETVRGVREQWPAHEEALAANPGLCSQVGNWIAGATARLLKG</sequence>
<dbReference type="Gene3D" id="1.10.1070.20">
    <property type="match status" value="1"/>
</dbReference>
<dbReference type="Proteomes" id="UP001595765">
    <property type="component" value="Unassembled WGS sequence"/>
</dbReference>
<dbReference type="InterPro" id="IPR052028">
    <property type="entry name" value="HipA_Ser/Thr_kinase"/>
</dbReference>
<dbReference type="InterPro" id="IPR017508">
    <property type="entry name" value="HipA_N1"/>
</dbReference>
<protein>
    <submittedName>
        <fullName evidence="6">Type II toxin-antitoxin system HipA family toxin</fullName>
    </submittedName>
</protein>
<dbReference type="PANTHER" id="PTHR37419:SF1">
    <property type="entry name" value="SERINE_THREONINE-PROTEIN KINASE TOXIN HIPA"/>
    <property type="match status" value="1"/>
</dbReference>
<dbReference type="PANTHER" id="PTHR37419">
    <property type="entry name" value="SERINE/THREONINE-PROTEIN KINASE TOXIN HIPA"/>
    <property type="match status" value="1"/>
</dbReference>
<evidence type="ECO:0000256" key="2">
    <source>
        <dbReference type="ARBA" id="ARBA00022679"/>
    </source>
</evidence>
<dbReference type="Pfam" id="PF13657">
    <property type="entry name" value="Couple_hipA"/>
    <property type="match status" value="1"/>
</dbReference>
<evidence type="ECO:0000259" key="4">
    <source>
        <dbReference type="Pfam" id="PF07804"/>
    </source>
</evidence>
<dbReference type="InterPro" id="IPR012893">
    <property type="entry name" value="HipA-like_C"/>
</dbReference>
<evidence type="ECO:0000259" key="5">
    <source>
        <dbReference type="Pfam" id="PF13657"/>
    </source>
</evidence>
<feature type="domain" description="HipA N-terminal subdomain 1" evidence="5">
    <location>
        <begin position="18"/>
        <end position="116"/>
    </location>
</feature>